<feature type="transmembrane region" description="Helical" evidence="10">
    <location>
        <begin position="202"/>
        <end position="223"/>
    </location>
</feature>
<accession>A0A232FLK0</accession>
<dbReference type="GO" id="GO:0005886">
    <property type="term" value="C:plasma membrane"/>
    <property type="evidence" value="ECO:0007669"/>
    <property type="project" value="UniProtKB-SubCell"/>
</dbReference>
<feature type="transmembrane region" description="Helical" evidence="10">
    <location>
        <begin position="47"/>
        <end position="71"/>
    </location>
</feature>
<evidence type="ECO:0000256" key="9">
    <source>
        <dbReference type="ARBA" id="ARBA00023224"/>
    </source>
</evidence>
<evidence type="ECO:0000256" key="2">
    <source>
        <dbReference type="ARBA" id="ARBA00022475"/>
    </source>
</evidence>
<evidence type="ECO:0000256" key="6">
    <source>
        <dbReference type="ARBA" id="ARBA00022989"/>
    </source>
</evidence>
<evidence type="ECO:0000256" key="10">
    <source>
        <dbReference type="RuleBase" id="RU351113"/>
    </source>
</evidence>
<keyword evidence="9 10" id="KW-0807">Transducer</keyword>
<dbReference type="EMBL" id="NNAY01000041">
    <property type="protein sequence ID" value="OXU31621.1"/>
    <property type="molecule type" value="Genomic_DNA"/>
</dbReference>
<dbReference type="STRING" id="543379.A0A232FLK0"/>
<evidence type="ECO:0000313" key="11">
    <source>
        <dbReference type="EMBL" id="OXU31621.1"/>
    </source>
</evidence>
<evidence type="ECO:0000256" key="3">
    <source>
        <dbReference type="ARBA" id="ARBA00022606"/>
    </source>
</evidence>
<evidence type="ECO:0000256" key="1">
    <source>
        <dbReference type="ARBA" id="ARBA00004651"/>
    </source>
</evidence>
<evidence type="ECO:0000256" key="8">
    <source>
        <dbReference type="ARBA" id="ARBA00023170"/>
    </source>
</evidence>
<dbReference type="Proteomes" id="UP000215335">
    <property type="component" value="Unassembled WGS sequence"/>
</dbReference>
<comment type="subcellular location">
    <subcellularLocation>
        <location evidence="1 10">Cell membrane</location>
        <topology evidence="1 10">Multi-pass membrane protein</topology>
    </subcellularLocation>
</comment>
<comment type="caution">
    <text evidence="11">The sequence shown here is derived from an EMBL/GenBank/DDBJ whole genome shotgun (WGS) entry which is preliminary data.</text>
</comment>
<protein>
    <recommendedName>
        <fullName evidence="10">Odorant receptor</fullName>
    </recommendedName>
</protein>
<dbReference type="Pfam" id="PF02949">
    <property type="entry name" value="7tm_6"/>
    <property type="match status" value="1"/>
</dbReference>
<organism evidence="11 12">
    <name type="scientific">Trichomalopsis sarcophagae</name>
    <dbReference type="NCBI Taxonomy" id="543379"/>
    <lineage>
        <taxon>Eukaryota</taxon>
        <taxon>Metazoa</taxon>
        <taxon>Ecdysozoa</taxon>
        <taxon>Arthropoda</taxon>
        <taxon>Hexapoda</taxon>
        <taxon>Insecta</taxon>
        <taxon>Pterygota</taxon>
        <taxon>Neoptera</taxon>
        <taxon>Endopterygota</taxon>
        <taxon>Hymenoptera</taxon>
        <taxon>Apocrita</taxon>
        <taxon>Proctotrupomorpha</taxon>
        <taxon>Chalcidoidea</taxon>
        <taxon>Pteromalidae</taxon>
        <taxon>Pteromalinae</taxon>
        <taxon>Trichomalopsis</taxon>
    </lineage>
</organism>
<evidence type="ECO:0000256" key="4">
    <source>
        <dbReference type="ARBA" id="ARBA00022692"/>
    </source>
</evidence>
<reference evidence="11 12" key="1">
    <citation type="journal article" date="2017" name="Curr. Biol.">
        <title>The Evolution of Venom by Co-option of Single-Copy Genes.</title>
        <authorList>
            <person name="Martinson E.O."/>
            <person name="Mrinalini"/>
            <person name="Kelkar Y.D."/>
            <person name="Chang C.H."/>
            <person name="Werren J.H."/>
        </authorList>
    </citation>
    <scope>NUCLEOTIDE SEQUENCE [LARGE SCALE GENOMIC DNA]</scope>
    <source>
        <strain evidence="11 12">Alberta</strain>
        <tissue evidence="11">Whole body</tissue>
    </source>
</reference>
<evidence type="ECO:0000313" key="12">
    <source>
        <dbReference type="Proteomes" id="UP000215335"/>
    </source>
</evidence>
<keyword evidence="4 10" id="KW-0812">Transmembrane</keyword>
<gene>
    <name evidence="11" type="ORF">TSAR_016111</name>
</gene>
<dbReference type="GO" id="GO:0005549">
    <property type="term" value="F:odorant binding"/>
    <property type="evidence" value="ECO:0007669"/>
    <property type="project" value="InterPro"/>
</dbReference>
<dbReference type="GO" id="GO:0007165">
    <property type="term" value="P:signal transduction"/>
    <property type="evidence" value="ECO:0007669"/>
    <property type="project" value="UniProtKB-KW"/>
</dbReference>
<dbReference type="InterPro" id="IPR004117">
    <property type="entry name" value="7tm6_olfct_rcpt"/>
</dbReference>
<feature type="transmembrane region" description="Helical" evidence="10">
    <location>
        <begin position="269"/>
        <end position="289"/>
    </location>
</feature>
<keyword evidence="2" id="KW-1003">Cell membrane</keyword>
<evidence type="ECO:0000256" key="7">
    <source>
        <dbReference type="ARBA" id="ARBA00023136"/>
    </source>
</evidence>
<keyword evidence="3 10" id="KW-0716">Sensory transduction</keyword>
<dbReference type="PANTHER" id="PTHR21137:SF35">
    <property type="entry name" value="ODORANT RECEPTOR 19A-RELATED"/>
    <property type="match status" value="1"/>
</dbReference>
<keyword evidence="12" id="KW-1185">Reference proteome</keyword>
<keyword evidence="7 10" id="KW-0472">Membrane</keyword>
<keyword evidence="5 10" id="KW-0552">Olfaction</keyword>
<keyword evidence="6 10" id="KW-1133">Transmembrane helix</keyword>
<keyword evidence="8 10" id="KW-0675">Receptor</keyword>
<name>A0A232FLK0_9HYME</name>
<dbReference type="PANTHER" id="PTHR21137">
    <property type="entry name" value="ODORANT RECEPTOR"/>
    <property type="match status" value="1"/>
</dbReference>
<sequence length="424" mass="48358">METQNTKRIENDRGFNYAVKLTRLLMMSCGIWPAKFSTSFQKCLRPILIIACFFIMFFQLIPFCLFMFLIIKDMRIRLKLLGPLGFSLTSLFKYVVVVIKNREIAKCVQIMVDDWHQLNSTEDRKAMLINAKTGRVLTMVCMFLMYGGGMPYVTIVPLAKGVTMVGNVSYRHLAYPSYYIFFNPHVRPIYDVIFTTHCICGFTRYTITCAVYSIVIICVMHICSRIAITSSMLQGLADDCDGRLLGTAVKHHLDILKFATKLENIFKEIFLAEVLGSTYQICLLGYYFITEYEQRAGIATATYLFLFMSFVFNIFILCYIGQILTEQCESIATTAYTSKWYQLSGREARSIILIVHWNRRRVVLTAGKMLTLSLESFSSVSIFESSSLISRYQLLASSLCFFSQIVKAAGGYLNILRTAVANSN</sequence>
<dbReference type="GO" id="GO:0004984">
    <property type="term" value="F:olfactory receptor activity"/>
    <property type="evidence" value="ECO:0007669"/>
    <property type="project" value="InterPro"/>
</dbReference>
<dbReference type="AlphaFoldDB" id="A0A232FLK0"/>
<proteinExistence type="inferred from homology"/>
<feature type="transmembrane region" description="Helical" evidence="10">
    <location>
        <begin position="301"/>
        <end position="320"/>
    </location>
</feature>
<comment type="caution">
    <text evidence="10">Lacks conserved residue(s) required for the propagation of feature annotation.</text>
</comment>
<dbReference type="OrthoDB" id="6617147at2759"/>
<comment type="similarity">
    <text evidence="10">Belongs to the insect chemoreceptor superfamily. Heteromeric odorant receptor channel (TC 1.A.69) family.</text>
</comment>
<feature type="transmembrane region" description="Helical" evidence="10">
    <location>
        <begin position="136"/>
        <end position="159"/>
    </location>
</feature>
<evidence type="ECO:0000256" key="5">
    <source>
        <dbReference type="ARBA" id="ARBA00022725"/>
    </source>
</evidence>